<dbReference type="EMBL" id="SBKP01000031">
    <property type="protein sequence ID" value="RXR23691.1"/>
    <property type="molecule type" value="Genomic_DNA"/>
</dbReference>
<dbReference type="Gene3D" id="3.30.2310.20">
    <property type="entry name" value="RelE-like"/>
    <property type="match status" value="1"/>
</dbReference>
<dbReference type="AlphaFoldDB" id="A0A4Q1KBI7"/>
<dbReference type="InterPro" id="IPR007712">
    <property type="entry name" value="RelE/ParE_toxin"/>
</dbReference>
<sequence>MLTLKAMCAILAETPQQAQSCTAIRSGYRRRSVDNHVIYFRATSYGIAVIRIPHQRMDAIRHL</sequence>
<comment type="caution">
    <text evidence="2">The sequence shown here is derived from an EMBL/GenBank/DDBJ whole genome shotgun (WGS) entry which is preliminary data.</text>
</comment>
<accession>A0A4Q1KBI7</accession>
<dbReference type="OrthoDB" id="7173315at2"/>
<organism evidence="2 3">
    <name type="scientific">Sphingobium fluviale</name>
    <dbReference type="NCBI Taxonomy" id="2506423"/>
    <lineage>
        <taxon>Bacteria</taxon>
        <taxon>Pseudomonadati</taxon>
        <taxon>Pseudomonadota</taxon>
        <taxon>Alphaproteobacteria</taxon>
        <taxon>Sphingomonadales</taxon>
        <taxon>Sphingomonadaceae</taxon>
        <taxon>Sphingobium</taxon>
    </lineage>
</organism>
<proteinExistence type="predicted"/>
<dbReference type="Pfam" id="PF05016">
    <property type="entry name" value="ParE_toxin"/>
    <property type="match status" value="1"/>
</dbReference>
<evidence type="ECO:0000313" key="2">
    <source>
        <dbReference type="EMBL" id="RXR23691.1"/>
    </source>
</evidence>
<reference evidence="3" key="1">
    <citation type="submission" date="2019-01" db="EMBL/GenBank/DDBJ databases">
        <title>Cytophagaceae bacterium strain CAR-16.</title>
        <authorList>
            <person name="Chen W.-M."/>
        </authorList>
    </citation>
    <scope>NUCLEOTIDE SEQUENCE [LARGE SCALE GENOMIC DNA]</scope>
    <source>
        <strain evidence="3">CHR27</strain>
    </source>
</reference>
<protein>
    <submittedName>
        <fullName evidence="2">Type II toxin-antitoxin system RelE/ParE family toxin</fullName>
    </submittedName>
</protein>
<name>A0A4Q1KBI7_9SPHN</name>
<dbReference type="InterPro" id="IPR035093">
    <property type="entry name" value="RelE/ParE_toxin_dom_sf"/>
</dbReference>
<evidence type="ECO:0000313" key="3">
    <source>
        <dbReference type="Proteomes" id="UP000290958"/>
    </source>
</evidence>
<keyword evidence="3" id="KW-1185">Reference proteome</keyword>
<keyword evidence="1" id="KW-1277">Toxin-antitoxin system</keyword>
<dbReference type="Proteomes" id="UP000290958">
    <property type="component" value="Unassembled WGS sequence"/>
</dbReference>
<evidence type="ECO:0000256" key="1">
    <source>
        <dbReference type="ARBA" id="ARBA00022649"/>
    </source>
</evidence>
<gene>
    <name evidence="2" type="ORF">EQG66_15050</name>
</gene>